<comment type="subcellular location">
    <subcellularLocation>
        <location evidence="1">Membrane</location>
        <topology evidence="1">Multi-pass membrane protein</topology>
    </subcellularLocation>
</comment>
<evidence type="ECO:0000256" key="5">
    <source>
        <dbReference type="SAM" id="Phobius"/>
    </source>
</evidence>
<gene>
    <name evidence="7" type="ORF">LOTGIDRAFT_140348</name>
</gene>
<dbReference type="GO" id="GO:0005886">
    <property type="term" value="C:plasma membrane"/>
    <property type="evidence" value="ECO:0007669"/>
    <property type="project" value="TreeGrafter"/>
</dbReference>
<dbReference type="GO" id="GO:0007166">
    <property type="term" value="P:cell surface receptor signaling pathway"/>
    <property type="evidence" value="ECO:0007669"/>
    <property type="project" value="InterPro"/>
</dbReference>
<evidence type="ECO:0000256" key="2">
    <source>
        <dbReference type="ARBA" id="ARBA00022692"/>
    </source>
</evidence>
<feature type="transmembrane region" description="Helical" evidence="5">
    <location>
        <begin position="6"/>
        <end position="30"/>
    </location>
</feature>
<dbReference type="PANTHER" id="PTHR12011">
    <property type="entry name" value="ADHESION G-PROTEIN COUPLED RECEPTOR"/>
    <property type="match status" value="1"/>
</dbReference>
<dbReference type="PANTHER" id="PTHR12011:SF471">
    <property type="entry name" value="G-PROTEIN COUPLED RECEPTORS FAMILY 2 PROFILE 2 DOMAIN-CONTAINING PROTEIN"/>
    <property type="match status" value="1"/>
</dbReference>
<keyword evidence="2 5" id="KW-0812">Transmembrane</keyword>
<dbReference type="HOGENOM" id="CLU_002753_3_2_1"/>
<dbReference type="GeneID" id="20234305"/>
<dbReference type="InterPro" id="IPR017983">
    <property type="entry name" value="GPCR_2_secretin-like_CS"/>
</dbReference>
<dbReference type="InterPro" id="IPR000832">
    <property type="entry name" value="GPCR_2_secretin-like"/>
</dbReference>
<dbReference type="Gene3D" id="1.20.1070.10">
    <property type="entry name" value="Rhodopsin 7-helix transmembrane proteins"/>
    <property type="match status" value="1"/>
</dbReference>
<feature type="transmembrane region" description="Helical" evidence="5">
    <location>
        <begin position="82"/>
        <end position="112"/>
    </location>
</feature>
<name>V4CFT0_LOTGI</name>
<dbReference type="PRINTS" id="PR00249">
    <property type="entry name" value="GPCRSECRETIN"/>
</dbReference>
<feature type="transmembrane region" description="Helical" evidence="5">
    <location>
        <begin position="151"/>
        <end position="174"/>
    </location>
</feature>
<evidence type="ECO:0000259" key="6">
    <source>
        <dbReference type="PROSITE" id="PS50261"/>
    </source>
</evidence>
<dbReference type="SUPFAM" id="SSF81321">
    <property type="entry name" value="Family A G protein-coupled receptor-like"/>
    <property type="match status" value="1"/>
</dbReference>
<feature type="transmembrane region" description="Helical" evidence="5">
    <location>
        <begin position="42"/>
        <end position="62"/>
    </location>
</feature>
<evidence type="ECO:0000313" key="8">
    <source>
        <dbReference type="Proteomes" id="UP000030746"/>
    </source>
</evidence>
<proteinExistence type="predicted"/>
<keyword evidence="8" id="KW-1185">Reference proteome</keyword>
<dbReference type="PROSITE" id="PS00650">
    <property type="entry name" value="G_PROTEIN_RECEP_F2_2"/>
    <property type="match status" value="1"/>
</dbReference>
<reference evidence="7 8" key="1">
    <citation type="journal article" date="2013" name="Nature">
        <title>Insights into bilaterian evolution from three spiralian genomes.</title>
        <authorList>
            <person name="Simakov O."/>
            <person name="Marletaz F."/>
            <person name="Cho S.J."/>
            <person name="Edsinger-Gonzales E."/>
            <person name="Havlak P."/>
            <person name="Hellsten U."/>
            <person name="Kuo D.H."/>
            <person name="Larsson T."/>
            <person name="Lv J."/>
            <person name="Arendt D."/>
            <person name="Savage R."/>
            <person name="Osoegawa K."/>
            <person name="de Jong P."/>
            <person name="Grimwood J."/>
            <person name="Chapman J.A."/>
            <person name="Shapiro H."/>
            <person name="Aerts A."/>
            <person name="Otillar R.P."/>
            <person name="Terry A.Y."/>
            <person name="Boore J.L."/>
            <person name="Grigoriev I.V."/>
            <person name="Lindberg D.R."/>
            <person name="Seaver E.C."/>
            <person name="Weisblat D.A."/>
            <person name="Putnam N.H."/>
            <person name="Rokhsar D.S."/>
        </authorList>
    </citation>
    <scope>NUCLEOTIDE SEQUENCE [LARGE SCALE GENOMIC DNA]</scope>
</reference>
<evidence type="ECO:0000256" key="3">
    <source>
        <dbReference type="ARBA" id="ARBA00022989"/>
    </source>
</evidence>
<dbReference type="Proteomes" id="UP000030746">
    <property type="component" value="Unassembled WGS sequence"/>
</dbReference>
<organism evidence="7 8">
    <name type="scientific">Lottia gigantea</name>
    <name type="common">Giant owl limpet</name>
    <dbReference type="NCBI Taxonomy" id="225164"/>
    <lineage>
        <taxon>Eukaryota</taxon>
        <taxon>Metazoa</taxon>
        <taxon>Spiralia</taxon>
        <taxon>Lophotrochozoa</taxon>
        <taxon>Mollusca</taxon>
        <taxon>Gastropoda</taxon>
        <taxon>Patellogastropoda</taxon>
        <taxon>Lottioidea</taxon>
        <taxon>Lottiidae</taxon>
        <taxon>Lottia</taxon>
    </lineage>
</organism>
<evidence type="ECO:0000313" key="7">
    <source>
        <dbReference type="EMBL" id="ESP00885.1"/>
    </source>
</evidence>
<feature type="transmembrane region" description="Helical" evidence="5">
    <location>
        <begin position="124"/>
        <end position="145"/>
    </location>
</feature>
<accession>V4CFT0</accession>
<dbReference type="GO" id="GO:0004930">
    <property type="term" value="F:G protein-coupled receptor activity"/>
    <property type="evidence" value="ECO:0007669"/>
    <property type="project" value="InterPro"/>
</dbReference>
<evidence type="ECO:0000256" key="1">
    <source>
        <dbReference type="ARBA" id="ARBA00004141"/>
    </source>
</evidence>
<feature type="domain" description="G-protein coupled receptors family 2 profile 2" evidence="6">
    <location>
        <begin position="1"/>
        <end position="175"/>
    </location>
</feature>
<evidence type="ECO:0000256" key="4">
    <source>
        <dbReference type="ARBA" id="ARBA00023136"/>
    </source>
</evidence>
<dbReference type="RefSeq" id="XP_009048421.1">
    <property type="nucleotide sequence ID" value="XM_009050173.1"/>
</dbReference>
<dbReference type="PROSITE" id="PS50261">
    <property type="entry name" value="G_PROTEIN_RECEP_F2_4"/>
    <property type="match status" value="1"/>
</dbReference>
<dbReference type="OMA" id="NIIMLAM"/>
<dbReference type="OrthoDB" id="1100386at2759"/>
<dbReference type="STRING" id="225164.V4CFT0"/>
<keyword evidence="4 5" id="KW-0472">Membrane</keyword>
<dbReference type="CTD" id="20234305"/>
<dbReference type="Pfam" id="PF00002">
    <property type="entry name" value="7tm_2"/>
    <property type="match status" value="1"/>
</dbReference>
<dbReference type="InterPro" id="IPR017981">
    <property type="entry name" value="GPCR_2-like_7TM"/>
</dbReference>
<feature type="non-terminal residue" evidence="7">
    <location>
        <position position="1"/>
    </location>
</feature>
<sequence>CKLVAILLHFFFLSAFTWMLVEGLSLYVTCTRGIGNYSNNKVRYLLIGWGLPIVIVLISFGSEFQNYGNGPGDSCWLSLEHGLIWAFMGPMLLIVFFNLIILGLILKVFLTLKTNKQKTEAARVSLRAMVMLLPLLGMTWILSLLVPLSIWFRYMFVIGNSLQGMLIFFLHCLCNEDVRNGVARRRASGFRTTDTDLSIVGRRKSLVRNTQLCEVL</sequence>
<dbReference type="EMBL" id="KB200639">
    <property type="protein sequence ID" value="ESP00885.1"/>
    <property type="molecule type" value="Genomic_DNA"/>
</dbReference>
<keyword evidence="3 5" id="KW-1133">Transmembrane helix</keyword>
<dbReference type="GO" id="GO:0007189">
    <property type="term" value="P:adenylate cyclase-activating G protein-coupled receptor signaling pathway"/>
    <property type="evidence" value="ECO:0007669"/>
    <property type="project" value="TreeGrafter"/>
</dbReference>
<dbReference type="KEGG" id="lgi:LOTGIDRAFT_140348"/>
<dbReference type="AlphaFoldDB" id="V4CFT0"/>
<protein>
    <recommendedName>
        <fullName evidence="6">G-protein coupled receptors family 2 profile 2 domain-containing protein</fullName>
    </recommendedName>
</protein>